<dbReference type="PANTHER" id="PTHR43570:SF16">
    <property type="entry name" value="ALDEHYDE DEHYDROGENASE TYPE III, ISOFORM Q"/>
    <property type="match status" value="1"/>
</dbReference>
<dbReference type="GO" id="GO:0005737">
    <property type="term" value="C:cytoplasm"/>
    <property type="evidence" value="ECO:0007669"/>
    <property type="project" value="TreeGrafter"/>
</dbReference>
<keyword evidence="2 4" id="KW-0560">Oxidoreductase</keyword>
<dbReference type="PROSITE" id="PS00070">
    <property type="entry name" value="ALDEHYDE_DEHYDR_CYS"/>
    <property type="match status" value="1"/>
</dbReference>
<evidence type="ECO:0000256" key="3">
    <source>
        <dbReference type="ARBA" id="ARBA00023027"/>
    </source>
</evidence>
<feature type="active site" evidence="5">
    <location>
        <position position="219"/>
    </location>
</feature>
<comment type="similarity">
    <text evidence="1 4">Belongs to the aldehyde dehydrogenase family.</text>
</comment>
<dbReference type="InterPro" id="IPR016161">
    <property type="entry name" value="Ald_DH/histidinol_DH"/>
</dbReference>
<evidence type="ECO:0000313" key="8">
    <source>
        <dbReference type="Proteomes" id="UP000076798"/>
    </source>
</evidence>
<feature type="active site" evidence="5">
    <location>
        <position position="253"/>
    </location>
</feature>
<protein>
    <recommendedName>
        <fullName evidence="4">Aldehyde dehydrogenase</fullName>
    </recommendedName>
</protein>
<dbReference type="InterPro" id="IPR016160">
    <property type="entry name" value="Ald_DH_CS_CYS"/>
</dbReference>
<evidence type="ECO:0000256" key="1">
    <source>
        <dbReference type="ARBA" id="ARBA00009986"/>
    </source>
</evidence>
<dbReference type="Pfam" id="PF00171">
    <property type="entry name" value="Aldedh"/>
    <property type="match status" value="1"/>
</dbReference>
<dbReference type="InterPro" id="IPR016162">
    <property type="entry name" value="Ald_DH_N"/>
</dbReference>
<dbReference type="CDD" id="cd07135">
    <property type="entry name" value="ALDH_F14-YMR110C"/>
    <property type="match status" value="1"/>
</dbReference>
<keyword evidence="8" id="KW-1185">Reference proteome</keyword>
<evidence type="ECO:0000256" key="4">
    <source>
        <dbReference type="PIRNR" id="PIRNR036492"/>
    </source>
</evidence>
<dbReference type="SUPFAM" id="SSF53720">
    <property type="entry name" value="ALDH-like"/>
    <property type="match status" value="1"/>
</dbReference>
<sequence>MATTLKYTPVDEIPAIREQLVQGFLSGKTRSIKFRKTQLLQLCYMIQDNLDRFKEALRLDLGRHTLEASFLDLGGAIKEALTAYKNVEKWAKPESPPFSMDYFPMKPTIRKEPKGVVLIITPFNYPIFLAYSPIAGAIAAGNTVLLKPSESSPACSALLEELGSKYLDPSVFRVVQGAVPETTKLLELQWDHIMYTGNGAVAKIVSTAAAKHLTPITLELGGKCPAVVDPNCDLGVTARRLLWGKFANAGQTCVAPDYVLVPAKFQDALVDAMVKEYHNFYPTGTTTTPSVSRIINERHTERIKKLMDATQGDVVVGGETNVSQRFIAPTIVKNVTGDDSLMTEELFGPVLPIVPVPSLESAIEFVNARDHPLALYVFTKDPKVKAKVFDNTRSGSAVANEILIQVVADGLPFGGIGPSGQGAHTGKYSFDTFTHLRSTLDSPGWVDFILGGRFPPYTSKKEKALDKLNYPKLPPRPGNAASSWNKWLSILFISSVILAFRSKFSGLKLIGSH</sequence>
<dbReference type="STRING" id="1314776.A0A166BVT2"/>
<dbReference type="PIRSF" id="PIRSF036492">
    <property type="entry name" value="ALDH"/>
    <property type="match status" value="1"/>
</dbReference>
<dbReference type="InterPro" id="IPR016163">
    <property type="entry name" value="Ald_DH_C"/>
</dbReference>
<evidence type="ECO:0000256" key="5">
    <source>
        <dbReference type="PIRSR" id="PIRSR036492-1"/>
    </source>
</evidence>
<dbReference type="EMBL" id="KV428098">
    <property type="protein sequence ID" value="KZT36799.1"/>
    <property type="molecule type" value="Genomic_DNA"/>
</dbReference>
<dbReference type="GO" id="GO:0004029">
    <property type="term" value="F:aldehyde dehydrogenase (NAD+) activity"/>
    <property type="evidence" value="ECO:0007669"/>
    <property type="project" value="TreeGrafter"/>
</dbReference>
<keyword evidence="3" id="KW-0520">NAD</keyword>
<proteinExistence type="inferred from homology"/>
<dbReference type="GO" id="GO:0006081">
    <property type="term" value="P:aldehyde metabolic process"/>
    <property type="evidence" value="ECO:0007669"/>
    <property type="project" value="InterPro"/>
</dbReference>
<gene>
    <name evidence="7" type="ORF">SISSUDRAFT_1049321</name>
</gene>
<evidence type="ECO:0000259" key="6">
    <source>
        <dbReference type="Pfam" id="PF00171"/>
    </source>
</evidence>
<feature type="domain" description="Aldehyde dehydrogenase" evidence="6">
    <location>
        <begin position="28"/>
        <end position="437"/>
    </location>
</feature>
<accession>A0A166BVT2</accession>
<reference evidence="7 8" key="1">
    <citation type="journal article" date="2016" name="Mol. Biol. Evol.">
        <title>Comparative Genomics of Early-Diverging Mushroom-Forming Fungi Provides Insights into the Origins of Lignocellulose Decay Capabilities.</title>
        <authorList>
            <person name="Nagy L.G."/>
            <person name="Riley R."/>
            <person name="Tritt A."/>
            <person name="Adam C."/>
            <person name="Daum C."/>
            <person name="Floudas D."/>
            <person name="Sun H."/>
            <person name="Yadav J.S."/>
            <person name="Pangilinan J."/>
            <person name="Larsson K.H."/>
            <person name="Matsuura K."/>
            <person name="Barry K."/>
            <person name="Labutti K."/>
            <person name="Kuo R."/>
            <person name="Ohm R.A."/>
            <person name="Bhattacharya S.S."/>
            <person name="Shirouzu T."/>
            <person name="Yoshinaga Y."/>
            <person name="Martin F.M."/>
            <person name="Grigoriev I.V."/>
            <person name="Hibbett D.S."/>
        </authorList>
    </citation>
    <scope>NUCLEOTIDE SEQUENCE [LARGE SCALE GENOMIC DNA]</scope>
    <source>
        <strain evidence="7 8">HHB10207 ss-3</strain>
    </source>
</reference>
<dbReference type="OrthoDB" id="440325at2759"/>
<dbReference type="PANTHER" id="PTHR43570">
    <property type="entry name" value="ALDEHYDE DEHYDROGENASE"/>
    <property type="match status" value="1"/>
</dbReference>
<dbReference type="Gene3D" id="3.40.605.10">
    <property type="entry name" value="Aldehyde Dehydrogenase, Chain A, domain 1"/>
    <property type="match status" value="1"/>
</dbReference>
<dbReference type="Gene3D" id="3.40.309.10">
    <property type="entry name" value="Aldehyde Dehydrogenase, Chain A, domain 2"/>
    <property type="match status" value="1"/>
</dbReference>
<evidence type="ECO:0000256" key="2">
    <source>
        <dbReference type="ARBA" id="ARBA00023002"/>
    </source>
</evidence>
<dbReference type="InterPro" id="IPR015590">
    <property type="entry name" value="Aldehyde_DH_dom"/>
</dbReference>
<dbReference type="AlphaFoldDB" id="A0A166BVT2"/>
<organism evidence="7 8">
    <name type="scientific">Sistotremastrum suecicum HHB10207 ss-3</name>
    <dbReference type="NCBI Taxonomy" id="1314776"/>
    <lineage>
        <taxon>Eukaryota</taxon>
        <taxon>Fungi</taxon>
        <taxon>Dikarya</taxon>
        <taxon>Basidiomycota</taxon>
        <taxon>Agaricomycotina</taxon>
        <taxon>Agaricomycetes</taxon>
        <taxon>Sistotremastrales</taxon>
        <taxon>Sistotremastraceae</taxon>
        <taxon>Sistotremastrum</taxon>
    </lineage>
</organism>
<evidence type="ECO:0000313" key="7">
    <source>
        <dbReference type="EMBL" id="KZT36799.1"/>
    </source>
</evidence>
<dbReference type="FunFam" id="3.40.309.10:FF:000025">
    <property type="entry name" value="Aldehyde dehydrogenase"/>
    <property type="match status" value="1"/>
</dbReference>
<dbReference type="FunFam" id="3.40.605.10:FF:000004">
    <property type="entry name" value="Aldehyde dehydrogenase"/>
    <property type="match status" value="1"/>
</dbReference>
<dbReference type="InterPro" id="IPR012394">
    <property type="entry name" value="Aldehyde_DH_NAD(P)"/>
</dbReference>
<dbReference type="Proteomes" id="UP000076798">
    <property type="component" value="Unassembled WGS sequence"/>
</dbReference>
<name>A0A166BVT2_9AGAM</name>